<keyword evidence="2" id="KW-1185">Reference proteome</keyword>
<organism evidence="1 2">
    <name type="scientific">Photobacterium iliopiscarium</name>
    <dbReference type="NCBI Taxonomy" id="56192"/>
    <lineage>
        <taxon>Bacteria</taxon>
        <taxon>Pseudomonadati</taxon>
        <taxon>Pseudomonadota</taxon>
        <taxon>Gammaproteobacteria</taxon>
        <taxon>Vibrionales</taxon>
        <taxon>Vibrionaceae</taxon>
        <taxon>Photobacterium</taxon>
    </lineage>
</organism>
<evidence type="ECO:0000313" key="1">
    <source>
        <dbReference type="EMBL" id="PSW92287.1"/>
    </source>
</evidence>
<dbReference type="InterPro" id="IPR051162">
    <property type="entry name" value="T4SS_component"/>
</dbReference>
<proteinExistence type="predicted"/>
<accession>A0ABX5GMP6</accession>
<dbReference type="SUPFAM" id="SSF52540">
    <property type="entry name" value="P-loop containing nucleoside triphosphate hydrolases"/>
    <property type="match status" value="1"/>
</dbReference>
<dbReference type="NCBIfam" id="TIGR03744">
    <property type="entry name" value="traC_PFL_4706"/>
    <property type="match status" value="1"/>
</dbReference>
<sequence>MLTTLRHKMAAFFKPNAAFDCAPLDYSVPPSFAARLPWVDIDTVGLTELEDGRSIGAFFAVTPVSTEDKQQPSLDKIVSNLASTLTTLGNRSEADNPWIVQLYARDIDDVSNIMPTLHQQARVHDDFTAAVLNEDTKHLNLIGRKQGIFNVGNRAWRGRTRQVFMVIYRWLPENTPSKAIIKNRQQLHSLQRFILNPSSFADHGVNISRASAETVFNWLAPFLNPAHDRDTLSYREQYSSIDKDYAERLLASHVTADTENGLWWFTHNKKTVANRVVELDSWSSDHFLSGRVFGEVSEGTGQEKRVIFDDLPPGSMFAMTLVPQSIRAGQERIKTIKDASVGNEPDIKACRDHCEHMDGLLNKHTLWRGQIAIYLQGQSVEEIDSHTDTLRSAFDVKGLGGRFVDNNVQIAPLDAFFRWLPMNYQPVLDTKYWYCGWVWLEDMLRLSPLFGRSTGTTSKTFTFFNRGGEVLGFDPLRDFHSNAHLNLFGPSGSGKSATLVGMCLRLLAVHRPRLFIIEAGDSFGLLADFCLANGLTVNKVSLKADCSTSLSPFADAKYLAGQQAPQIFDEQALTPEHLNDNDTSDDEERDILGELEIMARMMITGGEQRELDDYRRADSSMVRQAIIAAANACHKEGVQVRPTHIREALVTFSCDTSLPEDRQKRARLMSDAMAFFCEGLEGKIFDGDGEAWPEADVTIIDLGIYAKNGYEAQMATAYISLINRINGIAERDQHTGIPIVTLTDEAHLISTNPLLAPYATKIVKMWRKLNAWFWLATQDLEDFPDSSRKMLNNAEWWVLLNMGEDELNTLMQFKKLSDEQADLIRSMCSEKHKFKEGVVMGKDDTLLSRFTIVPPALYLALGETDGEAKKKRADFMAEHHCSALDAALLKAQEIEQHREAFQGDKW</sequence>
<dbReference type="Gene3D" id="3.40.50.300">
    <property type="entry name" value="P-loop containing nucleotide triphosphate hydrolases"/>
    <property type="match status" value="1"/>
</dbReference>
<gene>
    <name evidence="1" type="ORF">C9J52_19045</name>
</gene>
<dbReference type="RefSeq" id="WP_045038758.1">
    <property type="nucleotide sequence ID" value="NZ_JZSR01000058.1"/>
</dbReference>
<name>A0ABX5GMP6_9GAMM</name>
<dbReference type="PANTHER" id="PTHR30121">
    <property type="entry name" value="UNCHARACTERIZED PROTEIN YJGR-RELATED"/>
    <property type="match status" value="1"/>
</dbReference>
<dbReference type="Pfam" id="PF11130">
    <property type="entry name" value="TraC_F_IV"/>
    <property type="match status" value="1"/>
</dbReference>
<dbReference type="Proteomes" id="UP000241190">
    <property type="component" value="Unassembled WGS sequence"/>
</dbReference>
<dbReference type="InterPro" id="IPR027417">
    <property type="entry name" value="P-loop_NTPase"/>
</dbReference>
<reference evidence="1 2" key="1">
    <citation type="submission" date="2018-03" db="EMBL/GenBank/DDBJ databases">
        <title>Whole genome sequencing of Histamine producing bacteria.</title>
        <authorList>
            <person name="Butler K."/>
        </authorList>
    </citation>
    <scope>NUCLEOTIDE SEQUENCE [LARGE SCALE GENOMIC DNA]</scope>
    <source>
        <strain evidence="1 2">ATCC 51761</strain>
    </source>
</reference>
<protein>
    <submittedName>
        <fullName evidence="1">Conjugative transfer ATPase</fullName>
    </submittedName>
</protein>
<dbReference type="PANTHER" id="PTHR30121:SF6">
    <property type="entry name" value="SLR6007 PROTEIN"/>
    <property type="match status" value="1"/>
</dbReference>
<evidence type="ECO:0000313" key="2">
    <source>
        <dbReference type="Proteomes" id="UP000241190"/>
    </source>
</evidence>
<dbReference type="Gene3D" id="1.10.8.730">
    <property type="match status" value="1"/>
</dbReference>
<dbReference type="EMBL" id="PYOP01000049">
    <property type="protein sequence ID" value="PSW92287.1"/>
    <property type="molecule type" value="Genomic_DNA"/>
</dbReference>
<dbReference type="InterPro" id="IPR022303">
    <property type="entry name" value="Conjug_Trfer_ATPase"/>
</dbReference>
<dbReference type="InterPro" id="IPR025955">
    <property type="entry name" value="TraC/Conjuga_ATPase"/>
</dbReference>
<comment type="caution">
    <text evidence="1">The sequence shown here is derived from an EMBL/GenBank/DDBJ whole genome shotgun (WGS) entry which is preliminary data.</text>
</comment>